<evidence type="ECO:0000256" key="2">
    <source>
        <dbReference type="ARBA" id="ARBA00004496"/>
    </source>
</evidence>
<comment type="subcellular location">
    <subcellularLocation>
        <location evidence="2">Cytoplasm</location>
    </subcellularLocation>
    <subcellularLocation>
        <location evidence="1">Mitochondrion</location>
    </subcellularLocation>
</comment>
<dbReference type="PROSITE" id="PS50076">
    <property type="entry name" value="DNAJ_2"/>
    <property type="match status" value="1"/>
</dbReference>
<dbReference type="Pfam" id="PF07743">
    <property type="entry name" value="HSCB_C"/>
    <property type="match status" value="1"/>
</dbReference>
<dbReference type="InterPro" id="IPR009073">
    <property type="entry name" value="HscB_oligo_C"/>
</dbReference>
<dbReference type="EMBL" id="PYDT01000010">
    <property type="protein sequence ID" value="THU48062.1"/>
    <property type="molecule type" value="Genomic_DNA"/>
</dbReference>
<dbReference type="InterPro" id="IPR036869">
    <property type="entry name" value="J_dom_sf"/>
</dbReference>
<keyword evidence="10" id="KW-1185">Reference proteome</keyword>
<dbReference type="STRING" id="52838.A0A4S8IKP8"/>
<keyword evidence="7" id="KW-0812">Transmembrane</keyword>
<keyword evidence="7" id="KW-1133">Transmembrane helix</keyword>
<dbReference type="SUPFAM" id="SSF47144">
    <property type="entry name" value="HSC20 (HSCB), C-terminal oligomerisation domain"/>
    <property type="match status" value="1"/>
</dbReference>
<dbReference type="InterPro" id="IPR004640">
    <property type="entry name" value="HscB"/>
</dbReference>
<evidence type="ECO:0000256" key="3">
    <source>
        <dbReference type="ARBA" id="ARBA00010476"/>
    </source>
</evidence>
<dbReference type="PANTHER" id="PTHR14021:SF15">
    <property type="entry name" value="IRON-SULFUR CLUSTER CO-CHAPERONE PROTEIN HSCB"/>
    <property type="match status" value="1"/>
</dbReference>
<dbReference type="PANTHER" id="PTHR14021">
    <property type="entry name" value="IRON-SULFUR CLUSTER CO-CHAPERONE PROTEIN HSCB"/>
    <property type="match status" value="1"/>
</dbReference>
<dbReference type="GO" id="GO:0051087">
    <property type="term" value="F:protein-folding chaperone binding"/>
    <property type="evidence" value="ECO:0007669"/>
    <property type="project" value="InterPro"/>
</dbReference>
<organism evidence="9 10">
    <name type="scientific">Musa balbisiana</name>
    <name type="common">Banana</name>
    <dbReference type="NCBI Taxonomy" id="52838"/>
    <lineage>
        <taxon>Eukaryota</taxon>
        <taxon>Viridiplantae</taxon>
        <taxon>Streptophyta</taxon>
        <taxon>Embryophyta</taxon>
        <taxon>Tracheophyta</taxon>
        <taxon>Spermatophyta</taxon>
        <taxon>Magnoliopsida</taxon>
        <taxon>Liliopsida</taxon>
        <taxon>Zingiberales</taxon>
        <taxon>Musaceae</taxon>
        <taxon>Musa</taxon>
    </lineage>
</organism>
<keyword evidence="7" id="KW-0472">Membrane</keyword>
<keyword evidence="6" id="KW-0143">Chaperone</keyword>
<dbReference type="SUPFAM" id="SSF46565">
    <property type="entry name" value="Chaperone J-domain"/>
    <property type="match status" value="1"/>
</dbReference>
<dbReference type="GO" id="GO:0044571">
    <property type="term" value="P:[2Fe-2S] cluster assembly"/>
    <property type="evidence" value="ECO:0007669"/>
    <property type="project" value="InterPro"/>
</dbReference>
<dbReference type="NCBIfam" id="TIGR00714">
    <property type="entry name" value="hscB"/>
    <property type="match status" value="1"/>
</dbReference>
<dbReference type="GO" id="GO:0005783">
    <property type="term" value="C:endoplasmic reticulum"/>
    <property type="evidence" value="ECO:0007669"/>
    <property type="project" value="UniProtKB-ARBA"/>
</dbReference>
<dbReference type="InterPro" id="IPR001623">
    <property type="entry name" value="DnaJ_domain"/>
</dbReference>
<reference evidence="9 10" key="1">
    <citation type="journal article" date="2019" name="Nat. Plants">
        <title>Genome sequencing of Musa balbisiana reveals subgenome evolution and function divergence in polyploid bananas.</title>
        <authorList>
            <person name="Yao X."/>
        </authorList>
    </citation>
    <scope>NUCLEOTIDE SEQUENCE [LARGE SCALE GENOMIC DNA]</scope>
    <source>
        <strain evidence="10">cv. DH-PKW</strain>
        <tissue evidence="9">Leaves</tissue>
    </source>
</reference>
<evidence type="ECO:0000313" key="9">
    <source>
        <dbReference type="EMBL" id="THU48062.1"/>
    </source>
</evidence>
<dbReference type="SMART" id="SM00271">
    <property type="entry name" value="DnaJ"/>
    <property type="match status" value="1"/>
</dbReference>
<sequence>MTYVGGVRLYLGLWVMSSNSCAMVVSKGLVNPPSTGREPYFVSPPGAAARPLLAVDGYASCSFIFLLFLHRLLFFLRCPFFFSFVFESPCKMLNMLSVFSVLRRQFLENNCLNVFLIMRRSKNCSLFSLLRTSLKELVYENTAKRGLWLSASSLVDEDLHLHPRILSNFCINTRSFSIPVKRFDRASNCRGLGHHEFPEFRGLNRFLCSSEAGSGELPRCWNCGGAAVSPGPFLACGLCGSVQPVDQSIDFFQIFGLERKYEIKDGNLEGKYKDWQKKLHPDLVHSKSEKEKMFAAEQSARVIDAYQTLSKPLLRAIYLLKLEGVHADEEKTITDPDLLAEMMDIREAVEEANDSHSLNQIQTQVEEKFEKCSRSFEQAFKMHDFDNAIAAIERMRYHDRALEEITKKL</sequence>
<comment type="similarity">
    <text evidence="3">Belongs to the HscB family.</text>
</comment>
<dbReference type="FunFam" id="1.20.1280.20:FF:000002">
    <property type="entry name" value="HscB mitochondrial iron-sulfur cluster co-chaperone"/>
    <property type="match status" value="1"/>
</dbReference>
<evidence type="ECO:0000256" key="7">
    <source>
        <dbReference type="SAM" id="Phobius"/>
    </source>
</evidence>
<accession>A0A4S8IKP8</accession>
<keyword evidence="4" id="KW-0963">Cytoplasm</keyword>
<dbReference type="GO" id="GO:0001671">
    <property type="term" value="F:ATPase activator activity"/>
    <property type="evidence" value="ECO:0007669"/>
    <property type="project" value="InterPro"/>
</dbReference>
<dbReference type="Gene3D" id="1.20.1280.20">
    <property type="entry name" value="HscB, C-terminal domain"/>
    <property type="match status" value="1"/>
</dbReference>
<keyword evidence="5" id="KW-0496">Mitochondrion</keyword>
<dbReference type="Proteomes" id="UP000317650">
    <property type="component" value="Chromosome 9"/>
</dbReference>
<evidence type="ECO:0000256" key="6">
    <source>
        <dbReference type="ARBA" id="ARBA00023186"/>
    </source>
</evidence>
<comment type="caution">
    <text evidence="9">The sequence shown here is derived from an EMBL/GenBank/DDBJ whole genome shotgun (WGS) entry which is preliminary data.</text>
</comment>
<dbReference type="InterPro" id="IPR036386">
    <property type="entry name" value="HscB_C_sf"/>
</dbReference>
<protein>
    <recommendedName>
        <fullName evidence="8">J domain-containing protein</fullName>
    </recommendedName>
</protein>
<evidence type="ECO:0000259" key="8">
    <source>
        <dbReference type="PROSITE" id="PS50076"/>
    </source>
</evidence>
<dbReference type="FunFam" id="1.10.287.110:FF:000082">
    <property type="entry name" value="Iron-sulfur cluster co-chaperone protein HscB, mitochondrial"/>
    <property type="match status" value="1"/>
</dbReference>
<name>A0A4S8IKP8_MUSBA</name>
<dbReference type="GO" id="GO:0005739">
    <property type="term" value="C:mitochondrion"/>
    <property type="evidence" value="ECO:0007669"/>
    <property type="project" value="UniProtKB-SubCell"/>
</dbReference>
<dbReference type="CDD" id="cd06257">
    <property type="entry name" value="DnaJ"/>
    <property type="match status" value="1"/>
</dbReference>
<evidence type="ECO:0000256" key="5">
    <source>
        <dbReference type="ARBA" id="ARBA00023128"/>
    </source>
</evidence>
<evidence type="ECO:0000313" key="10">
    <source>
        <dbReference type="Proteomes" id="UP000317650"/>
    </source>
</evidence>
<dbReference type="Gene3D" id="1.10.287.110">
    <property type="entry name" value="DnaJ domain"/>
    <property type="match status" value="1"/>
</dbReference>
<proteinExistence type="inferred from homology"/>
<dbReference type="GO" id="GO:0051259">
    <property type="term" value="P:protein complex oligomerization"/>
    <property type="evidence" value="ECO:0007669"/>
    <property type="project" value="InterPro"/>
</dbReference>
<feature type="domain" description="J" evidence="8">
    <location>
        <begin position="250"/>
        <end position="322"/>
    </location>
</feature>
<evidence type="ECO:0000256" key="1">
    <source>
        <dbReference type="ARBA" id="ARBA00004173"/>
    </source>
</evidence>
<feature type="transmembrane region" description="Helical" evidence="7">
    <location>
        <begin position="63"/>
        <end position="86"/>
    </location>
</feature>
<evidence type="ECO:0000256" key="4">
    <source>
        <dbReference type="ARBA" id="ARBA00022490"/>
    </source>
</evidence>
<gene>
    <name evidence="9" type="ORF">C4D60_Mb09t22270</name>
</gene>
<dbReference type="AlphaFoldDB" id="A0A4S8IKP8"/>